<protein>
    <submittedName>
        <fullName evidence="1">Uncharacterized protein</fullName>
    </submittedName>
</protein>
<keyword evidence="2" id="KW-1185">Reference proteome</keyword>
<accession>A0A4Z1ISR6</accession>
<name>A0A4Z1ISR6_9HELO</name>
<evidence type="ECO:0000313" key="2">
    <source>
        <dbReference type="Proteomes" id="UP000297229"/>
    </source>
</evidence>
<proteinExistence type="predicted"/>
<comment type="caution">
    <text evidence="1">The sequence shown here is derived from an EMBL/GenBank/DDBJ whole genome shotgun (WGS) entry which is preliminary data.</text>
</comment>
<dbReference type="Proteomes" id="UP000297229">
    <property type="component" value="Unassembled WGS sequence"/>
</dbReference>
<organism evidence="1 2">
    <name type="scientific">Botrytis elliptica</name>
    <dbReference type="NCBI Taxonomy" id="278938"/>
    <lineage>
        <taxon>Eukaryota</taxon>
        <taxon>Fungi</taxon>
        <taxon>Dikarya</taxon>
        <taxon>Ascomycota</taxon>
        <taxon>Pezizomycotina</taxon>
        <taxon>Leotiomycetes</taxon>
        <taxon>Helotiales</taxon>
        <taxon>Sclerotiniaceae</taxon>
        <taxon>Botrytis</taxon>
    </lineage>
</organism>
<reference evidence="1 2" key="1">
    <citation type="submission" date="2017-12" db="EMBL/GenBank/DDBJ databases">
        <title>Comparative genomics of Botrytis spp.</title>
        <authorList>
            <person name="Valero-Jimenez C.A."/>
            <person name="Tapia P."/>
            <person name="Veloso J."/>
            <person name="Silva-Moreno E."/>
            <person name="Staats M."/>
            <person name="Valdes J.H."/>
            <person name="Van Kan J.A.L."/>
        </authorList>
    </citation>
    <scope>NUCLEOTIDE SEQUENCE [LARGE SCALE GENOMIC DNA]</scope>
    <source>
        <strain evidence="1 2">Be9601</strain>
    </source>
</reference>
<dbReference type="EMBL" id="PQXM01001229">
    <property type="protein sequence ID" value="TGO59707.1"/>
    <property type="molecule type" value="Genomic_DNA"/>
</dbReference>
<gene>
    <name evidence="1" type="ORF">BELL_1231g00020</name>
</gene>
<evidence type="ECO:0000313" key="1">
    <source>
        <dbReference type="EMBL" id="TGO59707.1"/>
    </source>
</evidence>
<dbReference type="AlphaFoldDB" id="A0A4Z1ISR6"/>
<sequence length="81" mass="8853">MGGTDGFVCNLSFLDKSILDKVYCVHGFQLSSLISYKVGGVDRLSLNTINLIANILRGILETVDNFVMSSLNTIHGIDYVL</sequence>